<proteinExistence type="predicted"/>
<dbReference type="Pfam" id="PF03807">
    <property type="entry name" value="F420_oxidored"/>
    <property type="match status" value="1"/>
</dbReference>
<comment type="caution">
    <text evidence="3">The sequence shown here is derived from an EMBL/GenBank/DDBJ whole genome shotgun (WGS) entry which is preliminary data.</text>
</comment>
<gene>
    <name evidence="3" type="ORF">GGD57_002371</name>
</gene>
<dbReference type="Gene3D" id="3.40.50.720">
    <property type="entry name" value="NAD(P)-binding Rossmann-like Domain"/>
    <property type="match status" value="1"/>
</dbReference>
<organism evidence="3 4">
    <name type="scientific">Rhizobium esperanzae</name>
    <dbReference type="NCBI Taxonomy" id="1967781"/>
    <lineage>
        <taxon>Bacteria</taxon>
        <taxon>Pseudomonadati</taxon>
        <taxon>Pseudomonadota</taxon>
        <taxon>Alphaproteobacteria</taxon>
        <taxon>Hyphomicrobiales</taxon>
        <taxon>Rhizobiaceae</taxon>
        <taxon>Rhizobium/Agrobacterium group</taxon>
        <taxon>Rhizobium</taxon>
    </lineage>
</organism>
<name>A0A7W6W4P7_9HYPH</name>
<protein>
    <recommendedName>
        <fullName evidence="2">Pyrroline-5-carboxylate reductase catalytic N-terminal domain-containing protein</fullName>
    </recommendedName>
</protein>
<dbReference type="PANTHER" id="PTHR14239:SF10">
    <property type="entry name" value="REDUCTASE"/>
    <property type="match status" value="1"/>
</dbReference>
<evidence type="ECO:0000256" key="1">
    <source>
        <dbReference type="ARBA" id="ARBA00023002"/>
    </source>
</evidence>
<dbReference type="SUPFAM" id="SSF51735">
    <property type="entry name" value="NAD(P)-binding Rossmann-fold domains"/>
    <property type="match status" value="1"/>
</dbReference>
<dbReference type="InterPro" id="IPR028939">
    <property type="entry name" value="P5C_Rdtase_cat_N"/>
</dbReference>
<feature type="domain" description="Pyrroline-5-carboxylate reductase catalytic N-terminal" evidence="2">
    <location>
        <begin position="3"/>
        <end position="92"/>
    </location>
</feature>
<dbReference type="GO" id="GO:0016491">
    <property type="term" value="F:oxidoreductase activity"/>
    <property type="evidence" value="ECO:0007669"/>
    <property type="project" value="UniProtKB-KW"/>
</dbReference>
<dbReference type="AlphaFoldDB" id="A0A7W6W4P7"/>
<evidence type="ECO:0000313" key="4">
    <source>
        <dbReference type="Proteomes" id="UP000540909"/>
    </source>
</evidence>
<reference evidence="3 4" key="1">
    <citation type="submission" date="2020-08" db="EMBL/GenBank/DDBJ databases">
        <title>Genomic Encyclopedia of Type Strains, Phase IV (KMG-V): Genome sequencing to study the core and pangenomes of soil and plant-associated prokaryotes.</title>
        <authorList>
            <person name="Whitman W."/>
        </authorList>
    </citation>
    <scope>NUCLEOTIDE SEQUENCE [LARGE SCALE GENOMIC DNA]</scope>
    <source>
        <strain evidence="3 4">SEMIA 4089</strain>
    </source>
</reference>
<keyword evidence="1" id="KW-0560">Oxidoreductase</keyword>
<dbReference type="RefSeq" id="WP_184469810.1">
    <property type="nucleotide sequence ID" value="NZ_JACIFY010000007.1"/>
</dbReference>
<evidence type="ECO:0000259" key="2">
    <source>
        <dbReference type="Pfam" id="PF03807"/>
    </source>
</evidence>
<dbReference type="PANTHER" id="PTHR14239">
    <property type="entry name" value="DUDULIN-RELATED"/>
    <property type="match status" value="1"/>
</dbReference>
<sequence>MNIGIIGAGNIGGTIAKKLVAAGHSVKLAGSKGPDAVRDQAEKIGAVPATARDAVKGVEVIVLSIPFAKIPDVAELFADVPADVTIIDTSNYYPQRDGQIAEVNEGKPESIWVSEQLGRPVIKAFNAVLAYTLGQSGATKGTAGRIAIPVAGDDQRGKSVAQGIVETAGFDALDAGDLADSWRQQPGSPAYCTELSAPDLRHALASADQNRSARDRDRVMNGFMRSVEPISHEAIVARNREVTAPR</sequence>
<dbReference type="EMBL" id="JACIFY010000007">
    <property type="protein sequence ID" value="MBB4235797.1"/>
    <property type="molecule type" value="Genomic_DNA"/>
</dbReference>
<accession>A0A7W6W4P7</accession>
<dbReference type="InterPro" id="IPR051267">
    <property type="entry name" value="STEAP_metalloreductase"/>
</dbReference>
<evidence type="ECO:0000313" key="3">
    <source>
        <dbReference type="EMBL" id="MBB4235797.1"/>
    </source>
</evidence>
<dbReference type="InterPro" id="IPR036291">
    <property type="entry name" value="NAD(P)-bd_dom_sf"/>
</dbReference>
<dbReference type="Proteomes" id="UP000540909">
    <property type="component" value="Unassembled WGS sequence"/>
</dbReference>